<reference evidence="1" key="1">
    <citation type="submission" date="2018-02" db="EMBL/GenBank/DDBJ databases">
        <title>Rhizophora mucronata_Transcriptome.</title>
        <authorList>
            <person name="Meera S.P."/>
            <person name="Sreeshan A."/>
            <person name="Augustine A."/>
        </authorList>
    </citation>
    <scope>NUCLEOTIDE SEQUENCE</scope>
    <source>
        <tissue evidence="1">Leaf</tissue>
    </source>
</reference>
<name>A0A2P2J1U4_RHIMU</name>
<proteinExistence type="predicted"/>
<organism evidence="1">
    <name type="scientific">Rhizophora mucronata</name>
    <name type="common">Asiatic mangrove</name>
    <dbReference type="NCBI Taxonomy" id="61149"/>
    <lineage>
        <taxon>Eukaryota</taxon>
        <taxon>Viridiplantae</taxon>
        <taxon>Streptophyta</taxon>
        <taxon>Embryophyta</taxon>
        <taxon>Tracheophyta</taxon>
        <taxon>Spermatophyta</taxon>
        <taxon>Magnoliopsida</taxon>
        <taxon>eudicotyledons</taxon>
        <taxon>Gunneridae</taxon>
        <taxon>Pentapetalae</taxon>
        <taxon>rosids</taxon>
        <taxon>fabids</taxon>
        <taxon>Malpighiales</taxon>
        <taxon>Rhizophoraceae</taxon>
        <taxon>Rhizophora</taxon>
    </lineage>
</organism>
<sequence>MFHSMSSTTTVFEYPQFARRSSSSCAADSLTSMDAPLWPVALPRRAARVVGWATAGSCRCCRSGACESDAAAPLAPMVVVLSVDILSTAWLGEEKSTKMDYGYLGGFVSERKWNW</sequence>
<accession>A0A2P2J1U4</accession>
<dbReference type="AlphaFoldDB" id="A0A2P2J1U4"/>
<protein>
    <submittedName>
        <fullName evidence="1">Uncharacterized protein MANES_17G084000</fullName>
    </submittedName>
</protein>
<dbReference type="EMBL" id="GGEC01006961">
    <property type="protein sequence ID" value="MBW87444.1"/>
    <property type="molecule type" value="Transcribed_RNA"/>
</dbReference>
<evidence type="ECO:0000313" key="1">
    <source>
        <dbReference type="EMBL" id="MBW87444.1"/>
    </source>
</evidence>